<dbReference type="KEGG" id="ssl:SS1G_10846"/>
<protein>
    <submittedName>
        <fullName evidence="2">Uncharacterized protein</fullName>
    </submittedName>
</protein>
<sequence length="74" mass="8335">MQINHPDVESLWSSQIEAIYRPGEKPLNLYGYGCHLDERHLLKPGTTSTSAALRPSKNKDKSEKISPLCQLTLE</sequence>
<dbReference type="AlphaFoldDB" id="A0A1D9QC41"/>
<evidence type="ECO:0000313" key="3">
    <source>
        <dbReference type="Proteomes" id="UP000177798"/>
    </source>
</evidence>
<accession>A0A1D9QC41</accession>
<evidence type="ECO:0000256" key="1">
    <source>
        <dbReference type="SAM" id="MobiDB-lite"/>
    </source>
</evidence>
<feature type="region of interest" description="Disordered" evidence="1">
    <location>
        <begin position="46"/>
        <end position="66"/>
    </location>
</feature>
<proteinExistence type="predicted"/>
<reference evidence="3" key="1">
    <citation type="journal article" date="2017" name="Genome Biol. Evol.">
        <title>The complete genome sequence of the phytopathogenic fungus Sclerotinia sclerotiorum reveals insights into the genome architecture of broad host range pathogens.</title>
        <authorList>
            <person name="Derbyshire M."/>
            <person name="Denton-Giles M."/>
            <person name="Hegedus D."/>
            <person name="Seifbarghy S."/>
            <person name="Rollins J."/>
            <person name="van Kan J."/>
            <person name="Seidl M.F."/>
            <person name="Faino L."/>
            <person name="Mbengue M."/>
            <person name="Navaud O."/>
            <person name="Raffaele S."/>
            <person name="Hammond-Kosack K."/>
            <person name="Heard S."/>
            <person name="Oliver R."/>
        </authorList>
    </citation>
    <scope>NUCLEOTIDE SEQUENCE [LARGE SCALE GENOMIC DNA]</scope>
    <source>
        <strain evidence="3">ATCC 18683 / 1980 / Ss-1</strain>
    </source>
</reference>
<organism evidence="2 3">
    <name type="scientific">Sclerotinia sclerotiorum (strain ATCC 18683 / 1980 / Ss-1)</name>
    <name type="common">White mold</name>
    <name type="synonym">Whetzelinia sclerotiorum</name>
    <dbReference type="NCBI Taxonomy" id="665079"/>
    <lineage>
        <taxon>Eukaryota</taxon>
        <taxon>Fungi</taxon>
        <taxon>Dikarya</taxon>
        <taxon>Ascomycota</taxon>
        <taxon>Pezizomycotina</taxon>
        <taxon>Leotiomycetes</taxon>
        <taxon>Helotiales</taxon>
        <taxon>Sclerotiniaceae</taxon>
        <taxon>Sclerotinia</taxon>
    </lineage>
</organism>
<gene>
    <name evidence="2" type="ORF">sscle_09g069430</name>
</gene>
<name>A0A1D9QC41_SCLS1</name>
<dbReference type="RefSeq" id="XP_001588399.1">
    <property type="nucleotide sequence ID" value="XM_001588349.1"/>
</dbReference>
<evidence type="ECO:0000313" key="2">
    <source>
        <dbReference type="EMBL" id="APA12173.1"/>
    </source>
</evidence>
<dbReference type="VEuPathDB" id="FungiDB:sscle_09g069430"/>
<dbReference type="Proteomes" id="UP000177798">
    <property type="component" value="Chromosome 9"/>
</dbReference>
<dbReference type="EMBL" id="CP017822">
    <property type="protein sequence ID" value="APA12173.1"/>
    <property type="molecule type" value="Genomic_DNA"/>
</dbReference>